<dbReference type="OrthoDB" id="5950222at2759"/>
<dbReference type="Pfam" id="PF00014">
    <property type="entry name" value="Kunitz_BPTI"/>
    <property type="match status" value="3"/>
</dbReference>
<dbReference type="CDD" id="cd22615">
    <property type="entry name" value="Kunitz_TFPI1_TFPI2_3-like"/>
    <property type="match status" value="1"/>
</dbReference>
<reference evidence="16" key="1">
    <citation type="submission" date="2025-08" db="UniProtKB">
        <authorList>
            <consortium name="RefSeq"/>
        </authorList>
    </citation>
    <scope>IDENTIFICATION</scope>
    <source>
        <tissue evidence="16">Brain</tissue>
    </source>
</reference>
<keyword evidence="10" id="KW-0325">Glycoprotein</keyword>
<keyword evidence="2" id="KW-0964">Secreted</keyword>
<dbReference type="GO" id="GO:0007596">
    <property type="term" value="P:blood coagulation"/>
    <property type="evidence" value="ECO:0007669"/>
    <property type="project" value="UniProtKB-KW"/>
</dbReference>
<dbReference type="PANTHER" id="PTHR10083:SF374">
    <property type="entry name" value="BPTI_KUNITZ INHIBITOR DOMAIN-CONTAINING PROTEIN"/>
    <property type="match status" value="1"/>
</dbReference>
<gene>
    <name evidence="16" type="primary">LOC123386962</name>
</gene>
<evidence type="ECO:0000256" key="4">
    <source>
        <dbReference type="ARBA" id="ARBA00022696"/>
    </source>
</evidence>
<evidence type="ECO:0000256" key="3">
    <source>
        <dbReference type="ARBA" id="ARBA00022690"/>
    </source>
</evidence>
<evidence type="ECO:0000256" key="8">
    <source>
        <dbReference type="ARBA" id="ARBA00023084"/>
    </source>
</evidence>
<keyword evidence="3" id="KW-0646">Protease inhibitor</keyword>
<keyword evidence="15" id="KW-1185">Reference proteome</keyword>
<comment type="subunit">
    <text evidence="12">Finds in a complex with ABCB1, TFPI2 and PPP2R3C; leading to the dephosphorylation of ABCB1.</text>
</comment>
<dbReference type="AlphaFoldDB" id="A0A8U0UKY4"/>
<evidence type="ECO:0000256" key="10">
    <source>
        <dbReference type="ARBA" id="ARBA00023180"/>
    </source>
</evidence>
<keyword evidence="6" id="KW-0677">Repeat</keyword>
<evidence type="ECO:0000256" key="12">
    <source>
        <dbReference type="ARBA" id="ARBA00065443"/>
    </source>
</evidence>
<dbReference type="GO" id="GO:0005615">
    <property type="term" value="C:extracellular space"/>
    <property type="evidence" value="ECO:0007669"/>
    <property type="project" value="TreeGrafter"/>
</dbReference>
<dbReference type="SUPFAM" id="SSF57362">
    <property type="entry name" value="BPTI-like"/>
    <property type="match status" value="3"/>
</dbReference>
<dbReference type="InterPro" id="IPR050098">
    <property type="entry name" value="TFPI/VKTCI-like"/>
</dbReference>
<keyword evidence="5" id="KW-0732">Signal</keyword>
<proteinExistence type="predicted"/>
<keyword evidence="4" id="KW-0356">Hemostasis</keyword>
<dbReference type="PRINTS" id="PR00759">
    <property type="entry name" value="BASICPTASE"/>
</dbReference>
<evidence type="ECO:0000256" key="7">
    <source>
        <dbReference type="ARBA" id="ARBA00022900"/>
    </source>
</evidence>
<dbReference type="GeneID" id="123386962"/>
<dbReference type="FunFam" id="4.10.410.10:FF:000018">
    <property type="entry name" value="Tissue factor pathway inhibitor"/>
    <property type="match status" value="1"/>
</dbReference>
<name>A0A8U0UKY4_MUSPF</name>
<keyword evidence="9" id="KW-1015">Disulfide bond</keyword>
<evidence type="ECO:0000313" key="16">
    <source>
        <dbReference type="RefSeq" id="XP_044918639.1"/>
    </source>
</evidence>
<dbReference type="GO" id="GO:0004867">
    <property type="term" value="F:serine-type endopeptidase inhibitor activity"/>
    <property type="evidence" value="ECO:0007669"/>
    <property type="project" value="UniProtKB-KW"/>
</dbReference>
<evidence type="ECO:0000256" key="2">
    <source>
        <dbReference type="ARBA" id="ARBA00022525"/>
    </source>
</evidence>
<dbReference type="PROSITE" id="PS00280">
    <property type="entry name" value="BPTI_KUNITZ_1"/>
    <property type="match status" value="2"/>
</dbReference>
<evidence type="ECO:0000259" key="14">
    <source>
        <dbReference type="PROSITE" id="PS50279"/>
    </source>
</evidence>
<dbReference type="InterPro" id="IPR002223">
    <property type="entry name" value="Kunitz_BPTI"/>
</dbReference>
<dbReference type="Proteomes" id="UP000000715">
    <property type="component" value="Unplaced"/>
</dbReference>
<comment type="subcellular location">
    <subcellularLocation>
        <location evidence="1">Secreted</location>
    </subcellularLocation>
</comment>
<dbReference type="FunFam" id="4.10.410.10:FF:000011">
    <property type="entry name" value="Tissue factor pathway inhibitor"/>
    <property type="match status" value="1"/>
</dbReference>
<evidence type="ECO:0000256" key="11">
    <source>
        <dbReference type="ARBA" id="ARBA00060238"/>
    </source>
</evidence>
<dbReference type="InterPro" id="IPR036880">
    <property type="entry name" value="Kunitz_BPTI_sf"/>
</dbReference>
<feature type="domain" description="BPTI/Kunitz inhibitor" evidence="14">
    <location>
        <begin position="227"/>
        <end position="277"/>
    </location>
</feature>
<feature type="domain" description="BPTI/Kunitz inhibitor" evidence="14">
    <location>
        <begin position="168"/>
        <end position="218"/>
    </location>
</feature>
<evidence type="ECO:0000256" key="5">
    <source>
        <dbReference type="ARBA" id="ARBA00022729"/>
    </source>
</evidence>
<evidence type="ECO:0000256" key="13">
    <source>
        <dbReference type="ARBA" id="ARBA00068244"/>
    </source>
</evidence>
<evidence type="ECO:0000313" key="15">
    <source>
        <dbReference type="Proteomes" id="UP000000715"/>
    </source>
</evidence>
<keyword evidence="7" id="KW-0722">Serine protease inhibitor</keyword>
<dbReference type="RefSeq" id="XP_044918639.1">
    <property type="nucleotide sequence ID" value="XM_045062704.1"/>
</dbReference>
<comment type="function">
    <text evidence="11">May play a role in the regulation of plasmin-mediated matrix remodeling. Inhibits trypsin, plasmin, factor VIIa/tissue factor and weakly factor Xa. Has no effect on thrombin.</text>
</comment>
<dbReference type="PANTHER" id="PTHR10083">
    <property type="entry name" value="KUNITZ-TYPE PROTEASE INHIBITOR-RELATED"/>
    <property type="match status" value="1"/>
</dbReference>
<evidence type="ECO:0000256" key="6">
    <source>
        <dbReference type="ARBA" id="ARBA00022737"/>
    </source>
</evidence>
<sequence>MNQPPGLHAGMLRPCLGSEGQSPYIKQAPTASAPRLPGDWTLCTLFPPAHSRNASPRGPLKRDSMDFMTGIGVTLLWLVLLMSGRGVNAQSSPGSPSAPPEGNNADICLQMPYVGPCRALLPRYYYDRFTQSCRQFFYGGCEGNANNFRTLEDCDEACGRIEKVPHRCRLEVSKGQCGVRTGKYFFNLISMTCEKFISGECPNNKNSFPDKDTCMAYCAPKKSPSFCYSPKDGGECSGNVTRYYFNPRHKACEAFTYTGCGGNDNNFDNIEDCTRVCLKAVKKEKNEKIPDTILPMEDN</sequence>
<dbReference type="PROSITE" id="PS50279">
    <property type="entry name" value="BPTI_KUNITZ_2"/>
    <property type="match status" value="3"/>
</dbReference>
<dbReference type="FunFam" id="4.10.410.10:FF:000004">
    <property type="entry name" value="Tissue factor pathway inhibitor"/>
    <property type="match status" value="1"/>
</dbReference>
<protein>
    <recommendedName>
        <fullName evidence="13">Tissue factor pathway inhibitor 2</fullName>
    </recommendedName>
</protein>
<feature type="domain" description="BPTI/Kunitz inhibitor" evidence="14">
    <location>
        <begin position="108"/>
        <end position="158"/>
    </location>
</feature>
<dbReference type="CDD" id="cd22616">
    <property type="entry name" value="Kunitz_TFPI2_1-like"/>
    <property type="match status" value="1"/>
</dbReference>
<keyword evidence="8" id="KW-0094">Blood coagulation</keyword>
<accession>A0A8U0UKY4</accession>
<dbReference type="SMART" id="SM00131">
    <property type="entry name" value="KU"/>
    <property type="match status" value="3"/>
</dbReference>
<dbReference type="Gene3D" id="4.10.410.10">
    <property type="entry name" value="Pancreatic trypsin inhibitor Kunitz domain"/>
    <property type="match status" value="3"/>
</dbReference>
<evidence type="ECO:0000256" key="1">
    <source>
        <dbReference type="ARBA" id="ARBA00004613"/>
    </source>
</evidence>
<evidence type="ECO:0000256" key="9">
    <source>
        <dbReference type="ARBA" id="ARBA00023157"/>
    </source>
</evidence>
<organism evidence="15 16">
    <name type="scientific">Mustela putorius furo</name>
    <name type="common">European domestic ferret</name>
    <name type="synonym">Mustela furo</name>
    <dbReference type="NCBI Taxonomy" id="9669"/>
    <lineage>
        <taxon>Eukaryota</taxon>
        <taxon>Metazoa</taxon>
        <taxon>Chordata</taxon>
        <taxon>Craniata</taxon>
        <taxon>Vertebrata</taxon>
        <taxon>Euteleostomi</taxon>
        <taxon>Mammalia</taxon>
        <taxon>Eutheria</taxon>
        <taxon>Laurasiatheria</taxon>
        <taxon>Carnivora</taxon>
        <taxon>Caniformia</taxon>
        <taxon>Musteloidea</taxon>
        <taxon>Mustelidae</taxon>
        <taxon>Mustelinae</taxon>
        <taxon>Mustela</taxon>
    </lineage>
</organism>
<dbReference type="InterPro" id="IPR020901">
    <property type="entry name" value="Prtase_inh_Kunz-CS"/>
</dbReference>